<dbReference type="Proteomes" id="UP000221165">
    <property type="component" value="Unassembled WGS sequence"/>
</dbReference>
<dbReference type="AlphaFoldDB" id="A0A2C6KXM5"/>
<evidence type="ECO:0000313" key="2">
    <source>
        <dbReference type="Proteomes" id="UP000221165"/>
    </source>
</evidence>
<dbReference type="VEuPathDB" id="ToxoDB:CSUI_005518"/>
<sequence>MTPMSLKYGCDSLSLLSSAFLLFFLTFFSPVFSLFLLHTPHTLVFVGCGRFSLKEWSL</sequence>
<name>A0A2C6KXM5_9APIC</name>
<reference evidence="1 2" key="1">
    <citation type="journal article" date="2017" name="Int. J. Parasitol.">
        <title>The genome of the protozoan parasite Cystoisospora suis and a reverse vaccinology approach to identify vaccine candidates.</title>
        <authorList>
            <person name="Palmieri N."/>
            <person name="Shrestha A."/>
            <person name="Ruttkowski B."/>
            <person name="Beck T."/>
            <person name="Vogl C."/>
            <person name="Tomley F."/>
            <person name="Blake D.P."/>
            <person name="Joachim A."/>
        </authorList>
    </citation>
    <scope>NUCLEOTIDE SEQUENCE [LARGE SCALE GENOMIC DNA]</scope>
    <source>
        <strain evidence="1 2">Wien I</strain>
    </source>
</reference>
<dbReference type="GeneID" id="94428905"/>
<proteinExistence type="predicted"/>
<comment type="caution">
    <text evidence="1">The sequence shown here is derived from an EMBL/GenBank/DDBJ whole genome shotgun (WGS) entry which is preliminary data.</text>
</comment>
<gene>
    <name evidence="1" type="ORF">CSUI_005518</name>
</gene>
<organism evidence="1 2">
    <name type="scientific">Cystoisospora suis</name>
    <dbReference type="NCBI Taxonomy" id="483139"/>
    <lineage>
        <taxon>Eukaryota</taxon>
        <taxon>Sar</taxon>
        <taxon>Alveolata</taxon>
        <taxon>Apicomplexa</taxon>
        <taxon>Conoidasida</taxon>
        <taxon>Coccidia</taxon>
        <taxon>Eucoccidiorida</taxon>
        <taxon>Eimeriorina</taxon>
        <taxon>Sarcocystidae</taxon>
        <taxon>Cystoisospora</taxon>
    </lineage>
</organism>
<accession>A0A2C6KXM5</accession>
<dbReference type="RefSeq" id="XP_067922330.1">
    <property type="nucleotide sequence ID" value="XM_068065694.1"/>
</dbReference>
<dbReference type="EMBL" id="MIGC01002669">
    <property type="protein sequence ID" value="PHJ20643.1"/>
    <property type="molecule type" value="Genomic_DNA"/>
</dbReference>
<protein>
    <recommendedName>
        <fullName evidence="3">Transmembrane protein</fullName>
    </recommendedName>
</protein>
<evidence type="ECO:0008006" key="3">
    <source>
        <dbReference type="Google" id="ProtNLM"/>
    </source>
</evidence>
<keyword evidence="2" id="KW-1185">Reference proteome</keyword>
<evidence type="ECO:0000313" key="1">
    <source>
        <dbReference type="EMBL" id="PHJ20643.1"/>
    </source>
</evidence>